<dbReference type="SMART" id="SM01016">
    <property type="entry name" value="Arg_tRNA_synt_N"/>
    <property type="match status" value="1"/>
</dbReference>
<dbReference type="Pfam" id="PF05746">
    <property type="entry name" value="DALR_1"/>
    <property type="match status" value="1"/>
</dbReference>
<dbReference type="Gene3D" id="3.30.1360.70">
    <property type="entry name" value="Arginyl tRNA synthetase N-terminal domain"/>
    <property type="match status" value="1"/>
</dbReference>
<evidence type="ECO:0000256" key="5">
    <source>
        <dbReference type="ARBA" id="ARBA00022917"/>
    </source>
</evidence>
<dbReference type="GO" id="GO:0006420">
    <property type="term" value="P:arginyl-tRNA aminoacylation"/>
    <property type="evidence" value="ECO:0007669"/>
    <property type="project" value="UniProtKB-UniRule"/>
</dbReference>
<sequence length="573" mass="63730">MKLLPQLHAHLVEQAIRAAQQAGDLPDFNIPDIPIGPTKREGQGDYACPIAMALAKPIGKKPRDIADVIVKYLPPADFVEDVEIAGPGFINFTLNQGWLKRQLERIINEGGDYFTLDMGAGKKAQVEFVSANPSGPITIGRSRGGIIGDTMARLLEGAGYNVQREYYFNNAGMQMVMLGKSLKARYLQALGKDEPLPENGYQGEYLIDFARELVEQKGDTLVDAEWQPFKEFAEAQMFDWIRTTLGRVNISHDNFFNEDSLFQGGAIWDVLKELEGRGHIYKGAEWEGATDEEKAAAADKAPATWFRSTTFGDEKDRVLVKSDGVPTYTLPDIAYHKNKIERGFDIMVNVLGADHGQQYKVVQMGIQALGMDPSGIHVIINQMVKAVRENPETGELEEIKMSTRKGVFDTLDDLVDMTSADAIRYHMLARSPGSHLNFNVEEVVKQSNENPVYYIQNAHVRCCGIAREAEARGYSDEGADVSLLGDEELAFIRKALELGEVIETTATVYEPHKIAFYAQELASVFHPIYDNVRAIGEGIPEDVTKARLRFYKAARIVFAHVLGMMGMSAPERM</sequence>
<comment type="catalytic activity">
    <reaction evidence="7 8">
        <text>tRNA(Arg) + L-arginine + ATP = L-arginyl-tRNA(Arg) + AMP + diphosphate</text>
        <dbReference type="Rhea" id="RHEA:20301"/>
        <dbReference type="Rhea" id="RHEA-COMP:9658"/>
        <dbReference type="Rhea" id="RHEA-COMP:9673"/>
        <dbReference type="ChEBI" id="CHEBI:30616"/>
        <dbReference type="ChEBI" id="CHEBI:32682"/>
        <dbReference type="ChEBI" id="CHEBI:33019"/>
        <dbReference type="ChEBI" id="CHEBI:78442"/>
        <dbReference type="ChEBI" id="CHEBI:78513"/>
        <dbReference type="ChEBI" id="CHEBI:456215"/>
        <dbReference type="EC" id="6.1.1.19"/>
    </reaction>
</comment>
<dbReference type="HAMAP" id="MF_00123">
    <property type="entry name" value="Arg_tRNA_synth"/>
    <property type="match status" value="1"/>
</dbReference>
<keyword evidence="4 8" id="KW-0067">ATP-binding</keyword>
<keyword evidence="6 8" id="KW-0030">Aminoacyl-tRNA synthetase</keyword>
<accession>A0A7S8E714</accession>
<organism evidence="12 13">
    <name type="scientific">Phototrophicus methaneseepsis</name>
    <dbReference type="NCBI Taxonomy" id="2710758"/>
    <lineage>
        <taxon>Bacteria</taxon>
        <taxon>Bacillati</taxon>
        <taxon>Chloroflexota</taxon>
        <taxon>Candidatus Thermofontia</taxon>
        <taxon>Phototrophicales</taxon>
        <taxon>Phototrophicaceae</taxon>
        <taxon>Phototrophicus</taxon>
    </lineage>
</organism>
<reference evidence="12 13" key="1">
    <citation type="submission" date="2020-02" db="EMBL/GenBank/DDBJ databases">
        <authorList>
            <person name="Zheng R.K."/>
            <person name="Sun C.M."/>
        </authorList>
    </citation>
    <scope>NUCLEOTIDE SEQUENCE [LARGE SCALE GENOMIC DNA]</scope>
    <source>
        <strain evidence="13">rifampicinis</strain>
    </source>
</reference>
<evidence type="ECO:0000256" key="8">
    <source>
        <dbReference type="HAMAP-Rule" id="MF_00123"/>
    </source>
</evidence>
<evidence type="ECO:0000256" key="9">
    <source>
        <dbReference type="RuleBase" id="RU363038"/>
    </source>
</evidence>
<feature type="domain" description="DALR anticodon binding" evidence="10">
    <location>
        <begin position="455"/>
        <end position="573"/>
    </location>
</feature>
<dbReference type="Gene3D" id="3.40.50.620">
    <property type="entry name" value="HUPs"/>
    <property type="match status" value="1"/>
</dbReference>
<dbReference type="SUPFAM" id="SSF55190">
    <property type="entry name" value="Arginyl-tRNA synthetase (ArgRS), N-terminal 'additional' domain"/>
    <property type="match status" value="1"/>
</dbReference>
<dbReference type="EMBL" id="CP062983">
    <property type="protein sequence ID" value="QPC81534.1"/>
    <property type="molecule type" value="Genomic_DNA"/>
</dbReference>
<evidence type="ECO:0000256" key="6">
    <source>
        <dbReference type="ARBA" id="ARBA00023146"/>
    </source>
</evidence>
<dbReference type="Pfam" id="PF03485">
    <property type="entry name" value="Arg_tRNA_synt_N"/>
    <property type="match status" value="1"/>
</dbReference>
<dbReference type="SMART" id="SM00836">
    <property type="entry name" value="DALR_1"/>
    <property type="match status" value="1"/>
</dbReference>
<dbReference type="InterPro" id="IPR005148">
    <property type="entry name" value="Arg-tRNA-synth_N"/>
</dbReference>
<dbReference type="Gene3D" id="1.10.730.10">
    <property type="entry name" value="Isoleucyl-tRNA Synthetase, Domain 1"/>
    <property type="match status" value="1"/>
</dbReference>
<evidence type="ECO:0000313" key="13">
    <source>
        <dbReference type="Proteomes" id="UP000594468"/>
    </source>
</evidence>
<keyword evidence="3 8" id="KW-0547">Nucleotide-binding</keyword>
<evidence type="ECO:0000259" key="10">
    <source>
        <dbReference type="SMART" id="SM00836"/>
    </source>
</evidence>
<dbReference type="Proteomes" id="UP000594468">
    <property type="component" value="Chromosome"/>
</dbReference>
<dbReference type="InterPro" id="IPR009080">
    <property type="entry name" value="tRNAsynth_Ia_anticodon-bd"/>
</dbReference>
<comment type="subunit">
    <text evidence="8">Monomer.</text>
</comment>
<dbReference type="PRINTS" id="PR01038">
    <property type="entry name" value="TRNASYNTHARG"/>
</dbReference>
<dbReference type="PANTHER" id="PTHR11956:SF5">
    <property type="entry name" value="ARGININE--TRNA LIGASE, CYTOPLASMIC"/>
    <property type="match status" value="1"/>
</dbReference>
<comment type="similarity">
    <text evidence="1 8 9">Belongs to the class-I aminoacyl-tRNA synthetase family.</text>
</comment>
<protein>
    <recommendedName>
        <fullName evidence="8">Arginine--tRNA ligase</fullName>
        <ecNumber evidence="8">6.1.1.19</ecNumber>
    </recommendedName>
    <alternativeName>
        <fullName evidence="8">Arginyl-tRNA synthetase</fullName>
        <shortName evidence="8">ArgRS</shortName>
    </alternativeName>
</protein>
<evidence type="ECO:0000256" key="2">
    <source>
        <dbReference type="ARBA" id="ARBA00022598"/>
    </source>
</evidence>
<dbReference type="NCBIfam" id="TIGR00456">
    <property type="entry name" value="argS"/>
    <property type="match status" value="1"/>
</dbReference>
<evidence type="ECO:0000256" key="1">
    <source>
        <dbReference type="ARBA" id="ARBA00005594"/>
    </source>
</evidence>
<dbReference type="PANTHER" id="PTHR11956">
    <property type="entry name" value="ARGINYL-TRNA SYNTHETASE"/>
    <property type="match status" value="1"/>
</dbReference>
<evidence type="ECO:0000259" key="11">
    <source>
        <dbReference type="SMART" id="SM01016"/>
    </source>
</evidence>
<comment type="subcellular location">
    <subcellularLocation>
        <location evidence="8">Cytoplasm</location>
    </subcellularLocation>
</comment>
<gene>
    <name evidence="8" type="primary">argS</name>
    <name evidence="12" type="ORF">G4Y79_17825</name>
</gene>
<dbReference type="EC" id="6.1.1.19" evidence="8"/>
<dbReference type="KEGG" id="pmet:G4Y79_17825"/>
<proteinExistence type="inferred from homology"/>
<dbReference type="InterPro" id="IPR001278">
    <property type="entry name" value="Arg-tRNA-ligase"/>
</dbReference>
<evidence type="ECO:0000256" key="4">
    <source>
        <dbReference type="ARBA" id="ARBA00022840"/>
    </source>
</evidence>
<evidence type="ECO:0000256" key="3">
    <source>
        <dbReference type="ARBA" id="ARBA00022741"/>
    </source>
</evidence>
<dbReference type="GO" id="GO:0005524">
    <property type="term" value="F:ATP binding"/>
    <property type="evidence" value="ECO:0007669"/>
    <property type="project" value="UniProtKB-UniRule"/>
</dbReference>
<dbReference type="SUPFAM" id="SSF52374">
    <property type="entry name" value="Nucleotidylyl transferase"/>
    <property type="match status" value="1"/>
</dbReference>
<dbReference type="GO" id="GO:0004814">
    <property type="term" value="F:arginine-tRNA ligase activity"/>
    <property type="evidence" value="ECO:0007669"/>
    <property type="project" value="UniProtKB-UniRule"/>
</dbReference>
<dbReference type="InterPro" id="IPR036695">
    <property type="entry name" value="Arg-tRNA-synth_N_sf"/>
</dbReference>
<keyword evidence="8" id="KW-0963">Cytoplasm</keyword>
<dbReference type="SUPFAM" id="SSF47323">
    <property type="entry name" value="Anticodon-binding domain of a subclass of class I aminoacyl-tRNA synthetases"/>
    <property type="match status" value="1"/>
</dbReference>
<feature type="short sequence motif" description="'HIGH' region" evidence="8">
    <location>
        <begin position="131"/>
        <end position="141"/>
    </location>
</feature>
<evidence type="ECO:0000313" key="12">
    <source>
        <dbReference type="EMBL" id="QPC81534.1"/>
    </source>
</evidence>
<dbReference type="AlphaFoldDB" id="A0A7S8E714"/>
<dbReference type="InterPro" id="IPR035684">
    <property type="entry name" value="ArgRS_core"/>
</dbReference>
<dbReference type="InterPro" id="IPR008909">
    <property type="entry name" value="DALR_anticod-bd"/>
</dbReference>
<name>A0A7S8E714_9CHLR</name>
<evidence type="ECO:0000256" key="7">
    <source>
        <dbReference type="ARBA" id="ARBA00049339"/>
    </source>
</evidence>
<feature type="domain" description="Arginyl tRNA synthetase N-terminal" evidence="11">
    <location>
        <begin position="6"/>
        <end position="94"/>
    </location>
</feature>
<dbReference type="Pfam" id="PF00750">
    <property type="entry name" value="tRNA-synt_1d"/>
    <property type="match status" value="1"/>
</dbReference>
<keyword evidence="2 8" id="KW-0436">Ligase</keyword>
<dbReference type="InterPro" id="IPR014729">
    <property type="entry name" value="Rossmann-like_a/b/a_fold"/>
</dbReference>
<keyword evidence="5 8" id="KW-0648">Protein biosynthesis</keyword>
<dbReference type="RefSeq" id="WP_195169606.1">
    <property type="nucleotide sequence ID" value="NZ_CP062983.1"/>
</dbReference>
<keyword evidence="13" id="KW-1185">Reference proteome</keyword>
<dbReference type="GO" id="GO:0005737">
    <property type="term" value="C:cytoplasm"/>
    <property type="evidence" value="ECO:0007669"/>
    <property type="project" value="UniProtKB-SubCell"/>
</dbReference>